<protein>
    <submittedName>
        <fullName evidence="1">Uncharacterized protein</fullName>
    </submittedName>
</protein>
<feature type="non-terminal residue" evidence="1">
    <location>
        <position position="290"/>
    </location>
</feature>
<evidence type="ECO:0000313" key="2">
    <source>
        <dbReference type="Proteomes" id="UP001370490"/>
    </source>
</evidence>
<evidence type="ECO:0000313" key="1">
    <source>
        <dbReference type="EMBL" id="KAK6919970.1"/>
    </source>
</evidence>
<comment type="caution">
    <text evidence="1">The sequence shown here is derived from an EMBL/GenBank/DDBJ whole genome shotgun (WGS) entry which is preliminary data.</text>
</comment>
<proteinExistence type="predicted"/>
<organism evidence="1 2">
    <name type="scientific">Dillenia turbinata</name>
    <dbReference type="NCBI Taxonomy" id="194707"/>
    <lineage>
        <taxon>Eukaryota</taxon>
        <taxon>Viridiplantae</taxon>
        <taxon>Streptophyta</taxon>
        <taxon>Embryophyta</taxon>
        <taxon>Tracheophyta</taxon>
        <taxon>Spermatophyta</taxon>
        <taxon>Magnoliopsida</taxon>
        <taxon>eudicotyledons</taxon>
        <taxon>Gunneridae</taxon>
        <taxon>Pentapetalae</taxon>
        <taxon>Dilleniales</taxon>
        <taxon>Dilleniaceae</taxon>
        <taxon>Dillenia</taxon>
    </lineage>
</organism>
<dbReference type="AlphaFoldDB" id="A0AAN8UQR7"/>
<reference evidence="1 2" key="1">
    <citation type="submission" date="2023-12" db="EMBL/GenBank/DDBJ databases">
        <title>A high-quality genome assembly for Dillenia turbinata (Dilleniales).</title>
        <authorList>
            <person name="Chanderbali A."/>
        </authorList>
    </citation>
    <scope>NUCLEOTIDE SEQUENCE [LARGE SCALE GENOMIC DNA]</scope>
    <source>
        <strain evidence="1">LSX21</strain>
        <tissue evidence="1">Leaf</tissue>
    </source>
</reference>
<dbReference type="Proteomes" id="UP001370490">
    <property type="component" value="Unassembled WGS sequence"/>
</dbReference>
<keyword evidence="2" id="KW-1185">Reference proteome</keyword>
<accession>A0AAN8UQR7</accession>
<sequence length="290" mass="33414">MVHAMIFDKSLTHGTWIGIFVKTFYDQANRQRHCRACGQFQDDLTLNLEEATSYAGIENGGRMVVLNTKNLHLFGEVLVLILLGWMETKCAVQVFTCDSTMQVTTYIGRGNGHIQVVGVDGCTIKIGAMAHSCFQDFYLDDMEWFSVIRLLPKILQPRDIVQKANLLNPNHQFEDKSCQMQHSKRFPTPTVSGEMSLLATREADQALLVLSRFLRLSQNSWPNHIWLLFLCRIQIMVDQRLRIFVCIAALFLYSQAFHQHTKRQNLFLHQLHTVVTPRWGKLRDNDADMK</sequence>
<name>A0AAN8UQR7_9MAGN</name>
<gene>
    <name evidence="1" type="ORF">RJ641_015874</name>
</gene>
<dbReference type="EMBL" id="JBAMMX010000021">
    <property type="protein sequence ID" value="KAK6919970.1"/>
    <property type="molecule type" value="Genomic_DNA"/>
</dbReference>